<evidence type="ECO:0000256" key="3">
    <source>
        <dbReference type="SAM" id="MobiDB-lite"/>
    </source>
</evidence>
<dbReference type="GO" id="GO:0005524">
    <property type="term" value="F:ATP binding"/>
    <property type="evidence" value="ECO:0007669"/>
    <property type="project" value="InterPro"/>
</dbReference>
<dbReference type="Proteomes" id="UP000197138">
    <property type="component" value="Unassembled WGS sequence"/>
</dbReference>
<dbReference type="Gene3D" id="3.30.200.20">
    <property type="entry name" value="Phosphorylase Kinase, domain 1"/>
    <property type="match status" value="1"/>
</dbReference>
<dbReference type="InterPro" id="IPR011009">
    <property type="entry name" value="Kinase-like_dom_sf"/>
</dbReference>
<dbReference type="PANTHER" id="PTHR45621">
    <property type="entry name" value="OS01G0588500 PROTEIN-RELATED"/>
    <property type="match status" value="1"/>
</dbReference>
<dbReference type="GO" id="GO:0005886">
    <property type="term" value="C:plasma membrane"/>
    <property type="evidence" value="ECO:0007669"/>
    <property type="project" value="UniProtKB-SubCell"/>
</dbReference>
<comment type="caution">
    <text evidence="5">The sequence shown here is derived from an EMBL/GenBank/DDBJ whole genome shotgun (WGS) entry which is preliminary data.</text>
</comment>
<reference evidence="6" key="1">
    <citation type="journal article" date="2017" name="Plant J.">
        <title>The pomegranate (Punica granatum L.) genome and the genomics of punicalagin biosynthesis.</title>
        <authorList>
            <person name="Qin G."/>
            <person name="Xu C."/>
            <person name="Ming R."/>
            <person name="Tang H."/>
            <person name="Guyot R."/>
            <person name="Kramer E.M."/>
            <person name="Hu Y."/>
            <person name="Yi X."/>
            <person name="Qi Y."/>
            <person name="Xu X."/>
            <person name="Gao Z."/>
            <person name="Pan H."/>
            <person name="Jian J."/>
            <person name="Tian Y."/>
            <person name="Yue Z."/>
            <person name="Xu Y."/>
        </authorList>
    </citation>
    <scope>NUCLEOTIDE SEQUENCE [LARGE SCALE GENOMIC DNA]</scope>
    <source>
        <strain evidence="6">cv. Dabenzi</strain>
    </source>
</reference>
<dbReference type="InterPro" id="IPR001245">
    <property type="entry name" value="Ser-Thr/Tyr_kinase_cat_dom"/>
</dbReference>
<evidence type="ECO:0000313" key="5">
    <source>
        <dbReference type="EMBL" id="OWM67284.1"/>
    </source>
</evidence>
<evidence type="ECO:0000313" key="6">
    <source>
        <dbReference type="Proteomes" id="UP000197138"/>
    </source>
</evidence>
<dbReference type="InterPro" id="IPR050823">
    <property type="entry name" value="Plant_Ser_Thr_Prot_Kinase"/>
</dbReference>
<keyword evidence="2" id="KW-0472">Membrane</keyword>
<name>A0A218W349_PUNGR</name>
<feature type="region of interest" description="Disordered" evidence="3">
    <location>
        <begin position="80"/>
        <end position="105"/>
    </location>
</feature>
<dbReference type="SUPFAM" id="SSF56112">
    <property type="entry name" value="Protein kinase-like (PK-like)"/>
    <property type="match status" value="1"/>
</dbReference>
<comment type="subcellular location">
    <subcellularLocation>
        <location evidence="1">Cell membrane</location>
    </subcellularLocation>
</comment>
<dbReference type="AlphaFoldDB" id="A0A218W349"/>
<feature type="domain" description="Protein kinase" evidence="4">
    <location>
        <begin position="1"/>
        <end position="287"/>
    </location>
</feature>
<organism evidence="5 6">
    <name type="scientific">Punica granatum</name>
    <name type="common">Pomegranate</name>
    <dbReference type="NCBI Taxonomy" id="22663"/>
    <lineage>
        <taxon>Eukaryota</taxon>
        <taxon>Viridiplantae</taxon>
        <taxon>Streptophyta</taxon>
        <taxon>Embryophyta</taxon>
        <taxon>Tracheophyta</taxon>
        <taxon>Spermatophyta</taxon>
        <taxon>Magnoliopsida</taxon>
        <taxon>eudicotyledons</taxon>
        <taxon>Gunneridae</taxon>
        <taxon>Pentapetalae</taxon>
        <taxon>rosids</taxon>
        <taxon>malvids</taxon>
        <taxon>Myrtales</taxon>
        <taxon>Lythraceae</taxon>
        <taxon>Punica</taxon>
    </lineage>
</organism>
<gene>
    <name evidence="5" type="ORF">CDL15_Pgr000736</name>
</gene>
<dbReference type="GO" id="GO:0004672">
    <property type="term" value="F:protein kinase activity"/>
    <property type="evidence" value="ECO:0007669"/>
    <property type="project" value="InterPro"/>
</dbReference>
<sequence>MGICWGAPHFPAPSFTGYLRPGHKSLVYSGTSSSYDEETRSLGGISVESVPNGEIVPTPDVRVFTLAELQKSLETLGPIRSSEEEALAESSKATSVGRGPPMAEAGYQLPSKNVTRKSVRGFREWMSEVTFLGRLSHPNIVRLLGYCSEEENRLLIYEYMPKGTLKITCFEVLGTYGYAAPEYIAAGHLYAKSNVYSFGVVLLEILTGRRAHDHSQPSGEHFIVEWVCPYVSRRKLARVVDPQLECRYPLKAALKLAQLAFHCLQMELESRPSMDEVLRKLEKIATY</sequence>
<dbReference type="Pfam" id="PF07714">
    <property type="entry name" value="PK_Tyr_Ser-Thr"/>
    <property type="match status" value="2"/>
</dbReference>
<dbReference type="Gene3D" id="1.10.510.10">
    <property type="entry name" value="Transferase(Phosphotransferase) domain 1"/>
    <property type="match status" value="1"/>
</dbReference>
<keyword evidence="2" id="KW-1003">Cell membrane</keyword>
<dbReference type="InterPro" id="IPR000719">
    <property type="entry name" value="Prot_kinase_dom"/>
</dbReference>
<evidence type="ECO:0000256" key="1">
    <source>
        <dbReference type="ARBA" id="ARBA00004236"/>
    </source>
</evidence>
<accession>A0A218W349</accession>
<evidence type="ECO:0000259" key="4">
    <source>
        <dbReference type="PROSITE" id="PS50011"/>
    </source>
</evidence>
<proteinExistence type="predicted"/>
<evidence type="ECO:0000256" key="2">
    <source>
        <dbReference type="ARBA" id="ARBA00022475"/>
    </source>
</evidence>
<dbReference type="EMBL" id="MTKT01005400">
    <property type="protein sequence ID" value="OWM67284.1"/>
    <property type="molecule type" value="Genomic_DNA"/>
</dbReference>
<protein>
    <recommendedName>
        <fullName evidence="4">Protein kinase domain-containing protein</fullName>
    </recommendedName>
</protein>
<dbReference type="PROSITE" id="PS50011">
    <property type="entry name" value="PROTEIN_KINASE_DOM"/>
    <property type="match status" value="1"/>
</dbReference>